<name>A0A2A4X3J4_UNCAE</name>
<dbReference type="EMBL" id="NVUK01000026">
    <property type="protein sequence ID" value="PCI76627.1"/>
    <property type="molecule type" value="Genomic_DNA"/>
</dbReference>
<protein>
    <recommendedName>
        <fullName evidence="4">S-adenosylmethionine-dependent methyltransferase domain-containing protein</fullName>
    </recommendedName>
</protein>
<evidence type="ECO:0000313" key="6">
    <source>
        <dbReference type="Proteomes" id="UP000218775"/>
    </source>
</evidence>
<dbReference type="InterPro" id="IPR029063">
    <property type="entry name" value="SAM-dependent_MTases_sf"/>
</dbReference>
<organism evidence="5 6">
    <name type="scientific">Aerophobetes bacterium</name>
    <dbReference type="NCBI Taxonomy" id="2030807"/>
    <lineage>
        <taxon>Bacteria</taxon>
        <taxon>Candidatus Aerophobota</taxon>
    </lineage>
</organism>
<evidence type="ECO:0000313" key="5">
    <source>
        <dbReference type="EMBL" id="PCI76627.1"/>
    </source>
</evidence>
<dbReference type="CDD" id="cd02440">
    <property type="entry name" value="AdoMet_MTases"/>
    <property type="match status" value="1"/>
</dbReference>
<dbReference type="Proteomes" id="UP000218775">
    <property type="component" value="Unassembled WGS sequence"/>
</dbReference>
<sequence>MYKLLDSGDKFKLEAFGRYKIIRPCGMALWPRRDEKMWDEKNVDAIFTREQDEGWIKNKLPRSWDIEIKGIKARVKPTEFGHLGLFPEHLEHFDFFEKALGGEKEIRVLNLFAYSGATSAFLAKKGCHVTHVDASKPMILWAKENTEINGLEDDAVRWITDDAIKFVEREGRRGNVYDAILLDPPTFGRGDKGQVFKIEESLDRLVSGCLELLSDRPCFFLFTNHTPGFTPLFLNRYFSSFQGRHLKAGFKQSGEMLLGSKEEGFPMGAYYRWSATGE</sequence>
<dbReference type="Pfam" id="PF10672">
    <property type="entry name" value="Methyltrans_SAM"/>
    <property type="match status" value="1"/>
</dbReference>
<dbReference type="InterPro" id="IPR019614">
    <property type="entry name" value="SAM-dep_methyl-trfase"/>
</dbReference>
<dbReference type="SUPFAM" id="SSF53335">
    <property type="entry name" value="S-adenosyl-L-methionine-dependent methyltransferases"/>
    <property type="match status" value="1"/>
</dbReference>
<evidence type="ECO:0000256" key="1">
    <source>
        <dbReference type="ARBA" id="ARBA00022603"/>
    </source>
</evidence>
<dbReference type="Gene3D" id="3.40.50.150">
    <property type="entry name" value="Vaccinia Virus protein VP39"/>
    <property type="match status" value="1"/>
</dbReference>
<keyword evidence="1" id="KW-0489">Methyltransferase</keyword>
<proteinExistence type="predicted"/>
<evidence type="ECO:0000256" key="2">
    <source>
        <dbReference type="ARBA" id="ARBA00022679"/>
    </source>
</evidence>
<dbReference type="InterPro" id="IPR013780">
    <property type="entry name" value="Glyco_hydro_b"/>
</dbReference>
<keyword evidence="3" id="KW-0949">S-adenosyl-L-methionine</keyword>
<feature type="domain" description="S-adenosylmethionine-dependent methyltransferase" evidence="4">
    <location>
        <begin position="55"/>
        <end position="208"/>
    </location>
</feature>
<evidence type="ECO:0000259" key="4">
    <source>
        <dbReference type="Pfam" id="PF10672"/>
    </source>
</evidence>
<dbReference type="Gene3D" id="2.60.40.1180">
    <property type="entry name" value="Golgi alpha-mannosidase II"/>
    <property type="match status" value="1"/>
</dbReference>
<keyword evidence="2" id="KW-0808">Transferase</keyword>
<dbReference type="PANTHER" id="PTHR43042">
    <property type="entry name" value="SAM-DEPENDENT METHYLTRANSFERASE"/>
    <property type="match status" value="1"/>
</dbReference>
<comment type="caution">
    <text evidence="5">The sequence shown here is derived from an EMBL/GenBank/DDBJ whole genome shotgun (WGS) entry which is preliminary data.</text>
</comment>
<dbReference type="GO" id="GO:0032259">
    <property type="term" value="P:methylation"/>
    <property type="evidence" value="ECO:0007669"/>
    <property type="project" value="UniProtKB-KW"/>
</dbReference>
<gene>
    <name evidence="5" type="ORF">COB21_04155</name>
</gene>
<reference evidence="6" key="1">
    <citation type="submission" date="2017-08" db="EMBL/GenBank/DDBJ databases">
        <title>A dynamic microbial community with high functional redundancy inhabits the cold, oxic subseafloor aquifer.</title>
        <authorList>
            <person name="Tully B.J."/>
            <person name="Wheat C.G."/>
            <person name="Glazer B.T."/>
            <person name="Huber J.A."/>
        </authorList>
    </citation>
    <scope>NUCLEOTIDE SEQUENCE [LARGE SCALE GENOMIC DNA]</scope>
</reference>
<dbReference type="PANTHER" id="PTHR43042:SF2">
    <property type="entry name" value="SAM-DEPENDENT METHYLTRANSFERASE"/>
    <property type="match status" value="1"/>
</dbReference>
<dbReference type="GO" id="GO:0008168">
    <property type="term" value="F:methyltransferase activity"/>
    <property type="evidence" value="ECO:0007669"/>
    <property type="project" value="UniProtKB-KW"/>
</dbReference>
<accession>A0A2A4X3J4</accession>
<dbReference type="AlphaFoldDB" id="A0A2A4X3J4"/>
<evidence type="ECO:0000256" key="3">
    <source>
        <dbReference type="ARBA" id="ARBA00022691"/>
    </source>
</evidence>